<dbReference type="RefSeq" id="WP_114746617.1">
    <property type="nucleotide sequence ID" value="NZ_QQAY01000013.1"/>
</dbReference>
<accession>A0A370G8G0</accession>
<dbReference type="Pfam" id="PF11611">
    <property type="entry name" value="DUF4352"/>
    <property type="match status" value="1"/>
</dbReference>
<evidence type="ECO:0000259" key="2">
    <source>
        <dbReference type="Pfam" id="PF11611"/>
    </source>
</evidence>
<dbReference type="AlphaFoldDB" id="A0A370G8G0"/>
<keyword evidence="1" id="KW-0732">Signal</keyword>
<protein>
    <submittedName>
        <fullName evidence="3">Uncharacterized protein DUF4352</fullName>
    </submittedName>
</protein>
<comment type="caution">
    <text evidence="3">The sequence shown here is derived from an EMBL/GenBank/DDBJ whole genome shotgun (WGS) entry which is preliminary data.</text>
</comment>
<feature type="domain" description="DUF4352" evidence="2">
    <location>
        <begin position="55"/>
        <end position="175"/>
    </location>
</feature>
<reference evidence="3 4" key="1">
    <citation type="submission" date="2018-07" db="EMBL/GenBank/DDBJ databases">
        <title>Genomic Encyclopedia of Type Strains, Phase IV (KMG-IV): sequencing the most valuable type-strain genomes for metagenomic binning, comparative biology and taxonomic classification.</title>
        <authorList>
            <person name="Goeker M."/>
        </authorList>
    </citation>
    <scope>NUCLEOTIDE SEQUENCE [LARGE SCALE GENOMIC DNA]</scope>
    <source>
        <strain evidence="3 4">DSM 25281</strain>
    </source>
</reference>
<sequence length="180" mass="19131">MKKFFKFGCLGIIALIVLGIIIAVATSGGDDSSNAPAKVDGSTGSAKKEKAQTTFKLGDTIQLGDHKVTVTKLEKSAGGEFETPKGGNEFVIVHLTIENGGKDQISYNPYDFQLKNSQGNIVDPGFITIDQDTALESGELAAGGKVQGTISFEAPQNDSDLDLIFTPSFWSDKKITINLN</sequence>
<name>A0A370G8G0_9BACI</name>
<dbReference type="InterPro" id="IPR029051">
    <property type="entry name" value="DUF4352"/>
</dbReference>
<dbReference type="InterPro" id="IPR029050">
    <property type="entry name" value="Immunoprotect_excell_Ig-like"/>
</dbReference>
<gene>
    <name evidence="3" type="ORF">DFR59_11372</name>
</gene>
<dbReference type="OrthoDB" id="9794580at2"/>
<evidence type="ECO:0000256" key="1">
    <source>
        <dbReference type="ARBA" id="ARBA00022729"/>
    </source>
</evidence>
<proteinExistence type="predicted"/>
<evidence type="ECO:0000313" key="4">
    <source>
        <dbReference type="Proteomes" id="UP000255326"/>
    </source>
</evidence>
<organism evidence="3 4">
    <name type="scientific">Falsibacillus pallidus</name>
    <dbReference type="NCBI Taxonomy" id="493781"/>
    <lineage>
        <taxon>Bacteria</taxon>
        <taxon>Bacillati</taxon>
        <taxon>Bacillota</taxon>
        <taxon>Bacilli</taxon>
        <taxon>Bacillales</taxon>
        <taxon>Bacillaceae</taxon>
        <taxon>Falsibacillus</taxon>
    </lineage>
</organism>
<evidence type="ECO:0000313" key="3">
    <source>
        <dbReference type="EMBL" id="RDI40047.1"/>
    </source>
</evidence>
<dbReference type="Gene3D" id="2.60.40.1240">
    <property type="match status" value="1"/>
</dbReference>
<dbReference type="EMBL" id="QQAY01000013">
    <property type="protein sequence ID" value="RDI40047.1"/>
    <property type="molecule type" value="Genomic_DNA"/>
</dbReference>
<dbReference type="Proteomes" id="UP000255326">
    <property type="component" value="Unassembled WGS sequence"/>
</dbReference>
<keyword evidence="4" id="KW-1185">Reference proteome</keyword>